<dbReference type="RefSeq" id="WP_125084957.1">
    <property type="nucleotide sequence ID" value="NZ_CP034248.1"/>
</dbReference>
<dbReference type="AlphaFoldDB" id="A0A3Q8S6U1"/>
<organism evidence="1 2">
    <name type="scientific">Paenibacillus lentus</name>
    <dbReference type="NCBI Taxonomy" id="1338368"/>
    <lineage>
        <taxon>Bacteria</taxon>
        <taxon>Bacillati</taxon>
        <taxon>Bacillota</taxon>
        <taxon>Bacilli</taxon>
        <taxon>Bacillales</taxon>
        <taxon>Paenibacillaceae</taxon>
        <taxon>Paenibacillus</taxon>
    </lineage>
</organism>
<sequence length="101" mass="11982">MECIVHFEVQYKQETKELRGLIFLDEGEKPTEKDFLLMFEGMGYKLRLTDPENLVFTPIVPSSEYQRIRIRRLDTGEESYQEDRELKSLISNLLPKDSRPI</sequence>
<evidence type="ECO:0000313" key="2">
    <source>
        <dbReference type="Proteomes" id="UP000273145"/>
    </source>
</evidence>
<dbReference type="KEGG" id="plen:EIM92_00780"/>
<dbReference type="OrthoDB" id="2639209at2"/>
<reference evidence="1 2" key="1">
    <citation type="submission" date="2018-11" db="EMBL/GenBank/DDBJ databases">
        <title>Genome sequencing of Paenibacillus lentus DSM25539(T).</title>
        <authorList>
            <person name="Kook J.-K."/>
            <person name="Park S.-N."/>
            <person name="Lim Y.K."/>
        </authorList>
    </citation>
    <scope>NUCLEOTIDE SEQUENCE [LARGE SCALE GENOMIC DNA]</scope>
    <source>
        <strain evidence="1 2">DSM 25539</strain>
    </source>
</reference>
<protein>
    <submittedName>
        <fullName evidence="1">Uncharacterized protein</fullName>
    </submittedName>
</protein>
<evidence type="ECO:0000313" key="1">
    <source>
        <dbReference type="EMBL" id="AZK48812.1"/>
    </source>
</evidence>
<gene>
    <name evidence="1" type="ORF">EIM92_00780</name>
</gene>
<dbReference type="Proteomes" id="UP000273145">
    <property type="component" value="Chromosome"/>
</dbReference>
<keyword evidence="2" id="KW-1185">Reference proteome</keyword>
<name>A0A3Q8S6U1_9BACL</name>
<proteinExistence type="predicted"/>
<dbReference type="EMBL" id="CP034248">
    <property type="protein sequence ID" value="AZK48812.1"/>
    <property type="molecule type" value="Genomic_DNA"/>
</dbReference>
<accession>A0A3Q8S6U1</accession>